<evidence type="ECO:0000256" key="2">
    <source>
        <dbReference type="ARBA" id="ARBA00022692"/>
    </source>
</evidence>
<evidence type="ECO:0000256" key="3">
    <source>
        <dbReference type="ARBA" id="ARBA00022989"/>
    </source>
</evidence>
<name>A0ABR2LY06_9ASPA</name>
<dbReference type="InterPro" id="IPR037185">
    <property type="entry name" value="EmrE-like"/>
</dbReference>
<evidence type="ECO:0000256" key="4">
    <source>
        <dbReference type="ARBA" id="ARBA00023136"/>
    </source>
</evidence>
<dbReference type="InterPro" id="IPR030184">
    <property type="entry name" value="WAT1-related"/>
</dbReference>
<evidence type="ECO:0000256" key="1">
    <source>
        <dbReference type="ARBA" id="ARBA00004141"/>
    </source>
</evidence>
<dbReference type="PANTHER" id="PTHR31218">
    <property type="entry name" value="WAT1-RELATED PROTEIN"/>
    <property type="match status" value="1"/>
</dbReference>
<accession>A0ABR2LY06</accession>
<keyword evidence="4 5" id="KW-0472">Membrane</keyword>
<evidence type="ECO:0000313" key="7">
    <source>
        <dbReference type="Proteomes" id="UP001412067"/>
    </source>
</evidence>
<dbReference type="SUPFAM" id="SSF103481">
    <property type="entry name" value="Multidrug resistance efflux transporter EmrE"/>
    <property type="match status" value="1"/>
</dbReference>
<proteinExistence type="predicted"/>
<feature type="transmembrane region" description="Helical" evidence="5">
    <location>
        <begin position="20"/>
        <end position="38"/>
    </location>
</feature>
<feature type="transmembrane region" description="Helical" evidence="5">
    <location>
        <begin position="99"/>
        <end position="119"/>
    </location>
</feature>
<dbReference type="Proteomes" id="UP001412067">
    <property type="component" value="Unassembled WGS sequence"/>
</dbReference>
<gene>
    <name evidence="6" type="ORF">KSP40_PGU010679</name>
</gene>
<sequence length="173" mass="19024">MNMSFYYKGLELSSATLASTMSNIIPAVTFLMAATIGMERVEIGSVRSMAKVLGTMVCVCGAFMMVFLKGKKLLNSNSSSGFGRMIWSSVLEATGDHNWLMGFFFLLGSSTCCSTWLILQVQFYTYTPSILFKMRHSIKYIAVDVLSQMAVGAKSARGGRSPSPLAWYCRARP</sequence>
<keyword evidence="2 5" id="KW-0812">Transmembrane</keyword>
<keyword evidence="3 5" id="KW-1133">Transmembrane helix</keyword>
<organism evidence="6 7">
    <name type="scientific">Platanthera guangdongensis</name>
    <dbReference type="NCBI Taxonomy" id="2320717"/>
    <lineage>
        <taxon>Eukaryota</taxon>
        <taxon>Viridiplantae</taxon>
        <taxon>Streptophyta</taxon>
        <taxon>Embryophyta</taxon>
        <taxon>Tracheophyta</taxon>
        <taxon>Spermatophyta</taxon>
        <taxon>Magnoliopsida</taxon>
        <taxon>Liliopsida</taxon>
        <taxon>Asparagales</taxon>
        <taxon>Orchidaceae</taxon>
        <taxon>Orchidoideae</taxon>
        <taxon>Orchideae</taxon>
        <taxon>Orchidinae</taxon>
        <taxon>Platanthera</taxon>
    </lineage>
</organism>
<comment type="subcellular location">
    <subcellularLocation>
        <location evidence="1">Membrane</location>
        <topology evidence="1">Multi-pass membrane protein</topology>
    </subcellularLocation>
</comment>
<dbReference type="EMBL" id="JBBWWR010000014">
    <property type="protein sequence ID" value="KAK8953754.1"/>
    <property type="molecule type" value="Genomic_DNA"/>
</dbReference>
<feature type="transmembrane region" description="Helical" evidence="5">
    <location>
        <begin position="50"/>
        <end position="68"/>
    </location>
</feature>
<evidence type="ECO:0000313" key="6">
    <source>
        <dbReference type="EMBL" id="KAK8953754.1"/>
    </source>
</evidence>
<keyword evidence="7" id="KW-1185">Reference proteome</keyword>
<comment type="caution">
    <text evidence="6">The sequence shown here is derived from an EMBL/GenBank/DDBJ whole genome shotgun (WGS) entry which is preliminary data.</text>
</comment>
<protein>
    <submittedName>
        <fullName evidence="6">WAT1-related protein</fullName>
    </submittedName>
</protein>
<reference evidence="6 7" key="1">
    <citation type="journal article" date="2022" name="Nat. Plants">
        <title>Genomes of leafy and leafless Platanthera orchids illuminate the evolution of mycoheterotrophy.</title>
        <authorList>
            <person name="Li M.H."/>
            <person name="Liu K.W."/>
            <person name="Li Z."/>
            <person name="Lu H.C."/>
            <person name="Ye Q.L."/>
            <person name="Zhang D."/>
            <person name="Wang J.Y."/>
            <person name="Li Y.F."/>
            <person name="Zhong Z.M."/>
            <person name="Liu X."/>
            <person name="Yu X."/>
            <person name="Liu D.K."/>
            <person name="Tu X.D."/>
            <person name="Liu B."/>
            <person name="Hao Y."/>
            <person name="Liao X.Y."/>
            <person name="Jiang Y.T."/>
            <person name="Sun W.H."/>
            <person name="Chen J."/>
            <person name="Chen Y.Q."/>
            <person name="Ai Y."/>
            <person name="Zhai J.W."/>
            <person name="Wu S.S."/>
            <person name="Zhou Z."/>
            <person name="Hsiao Y.Y."/>
            <person name="Wu W.L."/>
            <person name="Chen Y.Y."/>
            <person name="Lin Y.F."/>
            <person name="Hsu J.L."/>
            <person name="Li C.Y."/>
            <person name="Wang Z.W."/>
            <person name="Zhao X."/>
            <person name="Zhong W.Y."/>
            <person name="Ma X.K."/>
            <person name="Ma L."/>
            <person name="Huang J."/>
            <person name="Chen G.Z."/>
            <person name="Huang M.Z."/>
            <person name="Huang L."/>
            <person name="Peng D.H."/>
            <person name="Luo Y.B."/>
            <person name="Zou S.Q."/>
            <person name="Chen S.P."/>
            <person name="Lan S."/>
            <person name="Tsai W.C."/>
            <person name="Van de Peer Y."/>
            <person name="Liu Z.J."/>
        </authorList>
    </citation>
    <scope>NUCLEOTIDE SEQUENCE [LARGE SCALE GENOMIC DNA]</scope>
    <source>
        <strain evidence="6">Lor288</strain>
    </source>
</reference>
<evidence type="ECO:0000256" key="5">
    <source>
        <dbReference type="SAM" id="Phobius"/>
    </source>
</evidence>